<dbReference type="Proteomes" id="UP001205063">
    <property type="component" value="Unassembled WGS sequence"/>
</dbReference>
<name>A0AAW5KEF9_9FIRM</name>
<feature type="non-terminal residue" evidence="1">
    <location>
        <position position="70"/>
    </location>
</feature>
<dbReference type="RefSeq" id="WP_256136850.1">
    <property type="nucleotide sequence ID" value="NZ_JANGAB010000159.1"/>
</dbReference>
<reference evidence="1" key="1">
    <citation type="submission" date="2022-06" db="EMBL/GenBank/DDBJ databases">
        <title>Isolation of gut microbiota from human fecal samples.</title>
        <authorList>
            <person name="Pamer E.G."/>
            <person name="Barat B."/>
            <person name="Waligurski E."/>
            <person name="Medina S."/>
            <person name="Paddock L."/>
            <person name="Mostad J."/>
        </authorList>
    </citation>
    <scope>NUCLEOTIDE SEQUENCE</scope>
    <source>
        <strain evidence="1">DFI.7.96</strain>
    </source>
</reference>
<sequence length="70" mass="8044">MASDLLSRNGIDLVPGSEPYREYAELASLGAVHLYDSKIRDEYQQQAVLDYYEIVLKTQRYNAFKEGEDP</sequence>
<evidence type="ECO:0000313" key="2">
    <source>
        <dbReference type="Proteomes" id="UP001205063"/>
    </source>
</evidence>
<gene>
    <name evidence="1" type="ORF">NE646_13790</name>
</gene>
<protein>
    <submittedName>
        <fullName evidence="1">Uncharacterized protein</fullName>
    </submittedName>
</protein>
<dbReference type="EMBL" id="JANGAB010000159">
    <property type="protein sequence ID" value="MCQ4950708.1"/>
    <property type="molecule type" value="Genomic_DNA"/>
</dbReference>
<proteinExistence type="predicted"/>
<dbReference type="AlphaFoldDB" id="A0AAW5KEF9"/>
<evidence type="ECO:0000313" key="1">
    <source>
        <dbReference type="EMBL" id="MCQ4950708.1"/>
    </source>
</evidence>
<organism evidence="1 2">
    <name type="scientific">Bittarella massiliensis</name>
    <name type="common">ex Durand et al. 2017</name>
    <dbReference type="NCBI Taxonomy" id="1720313"/>
    <lineage>
        <taxon>Bacteria</taxon>
        <taxon>Bacillati</taxon>
        <taxon>Bacillota</taxon>
        <taxon>Clostridia</taxon>
        <taxon>Eubacteriales</taxon>
        <taxon>Oscillospiraceae</taxon>
        <taxon>Bittarella (ex Durand et al. 2017)</taxon>
    </lineage>
</organism>
<comment type="caution">
    <text evidence="1">The sequence shown here is derived from an EMBL/GenBank/DDBJ whole genome shotgun (WGS) entry which is preliminary data.</text>
</comment>
<accession>A0AAW5KEF9</accession>